<gene>
    <name evidence="2" type="ORF">BHF71_03890</name>
</gene>
<feature type="transmembrane region" description="Helical" evidence="1">
    <location>
        <begin position="39"/>
        <end position="56"/>
    </location>
</feature>
<feature type="transmembrane region" description="Helical" evidence="1">
    <location>
        <begin position="62"/>
        <end position="79"/>
    </location>
</feature>
<keyword evidence="3" id="KW-1185">Reference proteome</keyword>
<protein>
    <submittedName>
        <fullName evidence="2">Uncharacterized protein</fullName>
    </submittedName>
</protein>
<dbReference type="EMBL" id="MIJF01000067">
    <property type="protein sequence ID" value="OEF97285.1"/>
    <property type="molecule type" value="Genomic_DNA"/>
</dbReference>
<dbReference type="AlphaFoldDB" id="A0A1D2YSI2"/>
<dbReference type="Proteomes" id="UP000243739">
    <property type="component" value="Unassembled WGS sequence"/>
</dbReference>
<comment type="caution">
    <text evidence="2">The sequence shown here is derived from an EMBL/GenBank/DDBJ whole genome shotgun (WGS) entry which is preliminary data.</text>
</comment>
<keyword evidence="1" id="KW-0812">Transmembrane</keyword>
<organism evidence="2 3">
    <name type="scientific">Vulcanibacillus modesticaldus</name>
    <dbReference type="NCBI Taxonomy" id="337097"/>
    <lineage>
        <taxon>Bacteria</taxon>
        <taxon>Bacillati</taxon>
        <taxon>Bacillota</taxon>
        <taxon>Bacilli</taxon>
        <taxon>Bacillales</taxon>
        <taxon>Bacillaceae</taxon>
        <taxon>Vulcanibacillus</taxon>
    </lineage>
</organism>
<feature type="transmembrane region" description="Helical" evidence="1">
    <location>
        <begin position="6"/>
        <end position="27"/>
    </location>
</feature>
<evidence type="ECO:0000313" key="2">
    <source>
        <dbReference type="EMBL" id="OEF97285.1"/>
    </source>
</evidence>
<dbReference type="InterPro" id="IPR014617">
    <property type="entry name" value="YphA_Bacsu"/>
</dbReference>
<feature type="transmembrane region" description="Helical" evidence="1">
    <location>
        <begin position="178"/>
        <end position="195"/>
    </location>
</feature>
<feature type="transmembrane region" description="Helical" evidence="1">
    <location>
        <begin position="120"/>
        <end position="135"/>
    </location>
</feature>
<accession>A0A1D2YSI2</accession>
<evidence type="ECO:0000313" key="3">
    <source>
        <dbReference type="Proteomes" id="UP000243739"/>
    </source>
</evidence>
<dbReference type="RefSeq" id="WP_069657498.1">
    <property type="nucleotide sequence ID" value="NZ_MIJF01000067.1"/>
</dbReference>
<dbReference type="STRING" id="337097.BHF71_03890"/>
<keyword evidence="1" id="KW-0472">Membrane</keyword>
<proteinExistence type="predicted"/>
<keyword evidence="1" id="KW-1133">Transmembrane helix</keyword>
<sequence length="212" mass="24301">MSIINDGAISIIIQIILSILIITDWFSSTIFELGVKKRVVLYIMAGLLMIFISFPLRSNWEINLGGFVLPIIGYLFILFKRVSSKDKIQVLTATLLLASSYFLLKELILLEPIILFMKESYQISILLSILVILIASKQVHRFALILGGITFGEFIFNFRHQELLYRVVVGDGEARDVLWISLLIVLILDNLIIDVKNWFKKKSKLTITLRIR</sequence>
<feature type="transmembrane region" description="Helical" evidence="1">
    <location>
        <begin position="91"/>
        <end position="114"/>
    </location>
</feature>
<dbReference type="Pfam" id="PF24124">
    <property type="entry name" value="YphA"/>
    <property type="match status" value="1"/>
</dbReference>
<reference evidence="2 3" key="1">
    <citation type="submission" date="2016-09" db="EMBL/GenBank/DDBJ databases">
        <title>Draft genome sequence for the type strain of Vulcanibacillus modesticaldus BR, a strictly anaerobic, moderately thermophilic, and nitrate-reducing bacterium from deep sea-hydrothermal vents of the Mid-Atlantic Ridge.</title>
        <authorList>
            <person name="Abin C.A."/>
            <person name="Hollibaugh J.T."/>
        </authorList>
    </citation>
    <scope>NUCLEOTIDE SEQUENCE [LARGE SCALE GENOMIC DNA]</scope>
    <source>
        <strain evidence="2 3">BR</strain>
    </source>
</reference>
<name>A0A1D2YSI2_9BACI</name>
<evidence type="ECO:0000256" key="1">
    <source>
        <dbReference type="SAM" id="Phobius"/>
    </source>
</evidence>